<organism evidence="1">
    <name type="scientific">marine metagenome</name>
    <dbReference type="NCBI Taxonomy" id="408172"/>
    <lineage>
        <taxon>unclassified sequences</taxon>
        <taxon>metagenomes</taxon>
        <taxon>ecological metagenomes</taxon>
    </lineage>
</organism>
<proteinExistence type="predicted"/>
<protein>
    <submittedName>
        <fullName evidence="1">Uncharacterized protein</fullName>
    </submittedName>
</protein>
<reference evidence="1" key="1">
    <citation type="submission" date="2018-05" db="EMBL/GenBank/DDBJ databases">
        <authorList>
            <person name="Lanie J.A."/>
            <person name="Ng W.-L."/>
            <person name="Kazmierczak K.M."/>
            <person name="Andrzejewski T.M."/>
            <person name="Davidsen T.M."/>
            <person name="Wayne K.J."/>
            <person name="Tettelin H."/>
            <person name="Glass J.I."/>
            <person name="Rusch D."/>
            <person name="Podicherti R."/>
            <person name="Tsui H.-C.T."/>
            <person name="Winkler M.E."/>
        </authorList>
    </citation>
    <scope>NUCLEOTIDE SEQUENCE</scope>
</reference>
<gene>
    <name evidence="1" type="ORF">METZ01_LOCUS472745</name>
</gene>
<dbReference type="AlphaFoldDB" id="A0A383BJ75"/>
<evidence type="ECO:0000313" key="1">
    <source>
        <dbReference type="EMBL" id="SVE19891.1"/>
    </source>
</evidence>
<name>A0A383BJ75_9ZZZZ</name>
<feature type="non-terminal residue" evidence="1">
    <location>
        <position position="1"/>
    </location>
</feature>
<dbReference type="EMBL" id="UINC01200830">
    <property type="protein sequence ID" value="SVE19891.1"/>
    <property type="molecule type" value="Genomic_DNA"/>
</dbReference>
<accession>A0A383BJ75</accession>
<sequence>LSNNYCKLSSMTRYFPMHKFLFISLILIFILSCGNDMVEGVIETFESGNKKVYVRYHPDSNVLEKHFYNAVGEMIYLERDSLSLENYFKEFMMGTWIMEKMTVDEEIVFEMDTIFNPENPPNIYTFSSKYLKVSGPQYSANYKILYKDNSQVELDGNWTYGVEGENTYRTKRIYKIKYFQILSYYNFIWTDFLSDKEKEEEVLFRRLNLPATKELP</sequence>